<dbReference type="EMBL" id="JWHR01000109">
    <property type="protein sequence ID" value="KHS56779.1"/>
    <property type="molecule type" value="Genomic_DNA"/>
</dbReference>
<reference evidence="1 2" key="1">
    <citation type="submission" date="2014-12" db="EMBL/GenBank/DDBJ databases">
        <title>Draft genome sequence of Terrisporobacter sp. 08-306576, isolated from the blood culture of a bacteremia patient.</title>
        <authorList>
            <person name="Lund L.C."/>
            <person name="Sydenham T.V."/>
            <person name="Hogh S.V."/>
            <person name="Skov M.N."/>
            <person name="Kemp M."/>
            <person name="Justesen U.S."/>
        </authorList>
    </citation>
    <scope>NUCLEOTIDE SEQUENCE [LARGE SCALE GENOMIC DNA]</scope>
    <source>
        <strain evidence="1 2">08-306576</strain>
    </source>
</reference>
<evidence type="ECO:0000313" key="2">
    <source>
        <dbReference type="Proteomes" id="UP000031189"/>
    </source>
</evidence>
<protein>
    <recommendedName>
        <fullName evidence="3">SPOR domain-containing protein</fullName>
    </recommendedName>
</protein>
<dbReference type="AlphaFoldDB" id="A0A0B3VW11"/>
<dbReference type="OrthoDB" id="1750330at2"/>
<name>A0A0B3VW11_9FIRM</name>
<evidence type="ECO:0008006" key="3">
    <source>
        <dbReference type="Google" id="ProtNLM"/>
    </source>
</evidence>
<accession>A0A0B3VW11</accession>
<gene>
    <name evidence="1" type="ORF">QX51_12445</name>
</gene>
<dbReference type="STRING" id="1577792.QX51_12445"/>
<organism evidence="1 2">
    <name type="scientific">Terrisporobacter othiniensis</name>
    <dbReference type="NCBI Taxonomy" id="1577792"/>
    <lineage>
        <taxon>Bacteria</taxon>
        <taxon>Bacillati</taxon>
        <taxon>Bacillota</taxon>
        <taxon>Clostridia</taxon>
        <taxon>Peptostreptococcales</taxon>
        <taxon>Peptostreptococcaceae</taxon>
        <taxon>Terrisporobacter</taxon>
    </lineage>
</organism>
<keyword evidence="2" id="KW-1185">Reference proteome</keyword>
<sequence>MSKRKLYKNFNKRKRFNGTRIVTVTLCLCIVGSYAYINLKDKDFMDKLGKVNVVSSIKNASIWDRFKNLFDKSNVITSSTIESQLEEIEKNDGHKKEENSQVATVNEMVVYTIQVASIEDKNDLKKIEDVMNEYKIPSSSMTIDNSEKIQVYSSFDESKVRNSLENTRTYFSDAFLTKIDVPMLSLEYTDRYSYMKDIAKGLNDLIENYQKEGEYWDNKKNDLEAYNEILTNRKSILENLEKNTQKIDYSKMDKFKNNLISYIDESQNNILTSSKNANENKGYVSQGLLLSSIQQYYIFVQSMK</sequence>
<dbReference type="Proteomes" id="UP000031189">
    <property type="component" value="Unassembled WGS sequence"/>
</dbReference>
<proteinExistence type="predicted"/>
<dbReference type="RefSeq" id="WP_039680230.1">
    <property type="nucleotide sequence ID" value="NZ_JAWGXO010000012.1"/>
</dbReference>
<comment type="caution">
    <text evidence="1">The sequence shown here is derived from an EMBL/GenBank/DDBJ whole genome shotgun (WGS) entry which is preliminary data.</text>
</comment>
<evidence type="ECO:0000313" key="1">
    <source>
        <dbReference type="EMBL" id="KHS56779.1"/>
    </source>
</evidence>